<gene>
    <name evidence="5" type="ORF">HOQ43_20310</name>
</gene>
<comment type="subcellular location">
    <subcellularLocation>
        <location evidence="1">Cell envelope</location>
    </subcellularLocation>
</comment>
<dbReference type="SUPFAM" id="SSF53822">
    <property type="entry name" value="Periplasmic binding protein-like I"/>
    <property type="match status" value="1"/>
</dbReference>
<feature type="signal peptide" evidence="3">
    <location>
        <begin position="1"/>
        <end position="22"/>
    </location>
</feature>
<organism evidence="5 6">
    <name type="scientific">Glycomyces artemisiae</name>
    <dbReference type="NCBI Taxonomy" id="1076443"/>
    <lineage>
        <taxon>Bacteria</taxon>
        <taxon>Bacillati</taxon>
        <taxon>Actinomycetota</taxon>
        <taxon>Actinomycetes</taxon>
        <taxon>Glycomycetales</taxon>
        <taxon>Glycomycetaceae</taxon>
        <taxon>Glycomyces</taxon>
    </lineage>
</organism>
<dbReference type="GO" id="GO:0030246">
    <property type="term" value="F:carbohydrate binding"/>
    <property type="evidence" value="ECO:0007669"/>
    <property type="project" value="TreeGrafter"/>
</dbReference>
<dbReference type="EMBL" id="JABFXE010000850">
    <property type="protein sequence ID" value="NUQ90794.1"/>
    <property type="molecule type" value="Genomic_DNA"/>
</dbReference>
<dbReference type="Gene3D" id="3.40.50.2300">
    <property type="match status" value="2"/>
</dbReference>
<evidence type="ECO:0000256" key="3">
    <source>
        <dbReference type="SAM" id="SignalP"/>
    </source>
</evidence>
<evidence type="ECO:0000259" key="4">
    <source>
        <dbReference type="Pfam" id="PF13407"/>
    </source>
</evidence>
<dbReference type="Proteomes" id="UP000574690">
    <property type="component" value="Unassembled WGS sequence"/>
</dbReference>
<dbReference type="PROSITE" id="PS51257">
    <property type="entry name" value="PROKAR_LIPOPROTEIN"/>
    <property type="match status" value="1"/>
</dbReference>
<feature type="chain" id="PRO_5032717081" evidence="3">
    <location>
        <begin position="23"/>
        <end position="353"/>
    </location>
</feature>
<dbReference type="PANTHER" id="PTHR30036">
    <property type="entry name" value="D-XYLOSE-BINDING PERIPLASMIC PROTEIN"/>
    <property type="match status" value="1"/>
</dbReference>
<protein>
    <submittedName>
        <fullName evidence="5">Substrate-binding domain-containing protein</fullName>
    </submittedName>
</protein>
<dbReference type="InterPro" id="IPR050555">
    <property type="entry name" value="Bact_Solute-Bind_Prot2"/>
</dbReference>
<evidence type="ECO:0000256" key="1">
    <source>
        <dbReference type="ARBA" id="ARBA00004196"/>
    </source>
</evidence>
<sequence length="353" mass="36204">MSRLAAGALTGVLALAALAACAEEPGTGEGGDGAGTVAFLMPDLASTRYEQYDAPLFEQRMGELCADCEVIYQNADSDAALQQQQANSAIAQGAEVIVIDPVDSTAAATIVQTAQSQGVKVVAYDRPIPDKPADFYISFDNEAIGEAIGQSLVDHLDAEGAEGGLLQVNGSPTDAAAGLIKQGIHNAIDDSGYTLLAEYDTPDWSPEDAQQWVGGQIAQFDGQIAGVVAANDGTGGGAIAAFKAADAAVPPITGNDAELAAIQRIIAGDQYNTISKPISIVAEAAADAAYALMQGEEPEATHDLFDTPSQLFEPTVVTQENLAEVIFGPEGVLAVEDVCTPEYADACAALGIA</sequence>
<keyword evidence="2 3" id="KW-0732">Signal</keyword>
<dbReference type="InterPro" id="IPR028082">
    <property type="entry name" value="Peripla_BP_I"/>
</dbReference>
<evidence type="ECO:0000256" key="2">
    <source>
        <dbReference type="ARBA" id="ARBA00022729"/>
    </source>
</evidence>
<proteinExistence type="predicted"/>
<evidence type="ECO:0000313" key="6">
    <source>
        <dbReference type="Proteomes" id="UP000574690"/>
    </source>
</evidence>
<accession>A0A850CFC2</accession>
<feature type="domain" description="Periplasmic binding protein" evidence="4">
    <location>
        <begin position="37"/>
        <end position="297"/>
    </location>
</feature>
<dbReference type="GO" id="GO:0030288">
    <property type="term" value="C:outer membrane-bounded periplasmic space"/>
    <property type="evidence" value="ECO:0007669"/>
    <property type="project" value="TreeGrafter"/>
</dbReference>
<evidence type="ECO:0000313" key="5">
    <source>
        <dbReference type="EMBL" id="NUQ90794.1"/>
    </source>
</evidence>
<dbReference type="AlphaFoldDB" id="A0A850CFC2"/>
<name>A0A850CFC2_9ACTN</name>
<dbReference type="Pfam" id="PF13407">
    <property type="entry name" value="Peripla_BP_4"/>
    <property type="match status" value="1"/>
</dbReference>
<reference evidence="5 6" key="1">
    <citation type="submission" date="2020-05" db="EMBL/GenBank/DDBJ databases">
        <title>DNA-SIP metagenomic assembled genomes.</title>
        <authorList>
            <person name="Yu J."/>
        </authorList>
    </citation>
    <scope>NUCLEOTIDE SEQUENCE [LARGE SCALE GENOMIC DNA]</scope>
    <source>
        <strain evidence="5">Bin5.27</strain>
    </source>
</reference>
<comment type="caution">
    <text evidence="5">The sequence shown here is derived from an EMBL/GenBank/DDBJ whole genome shotgun (WGS) entry which is preliminary data.</text>
</comment>
<dbReference type="InterPro" id="IPR025997">
    <property type="entry name" value="SBP_2_dom"/>
</dbReference>
<dbReference type="PANTHER" id="PTHR30036:SF1">
    <property type="entry name" value="D-XYLOSE-BINDING PERIPLASMIC PROTEIN"/>
    <property type="match status" value="1"/>
</dbReference>